<keyword evidence="2" id="KW-1185">Reference proteome</keyword>
<reference evidence="1" key="1">
    <citation type="submission" date="2022-07" db="EMBL/GenBank/DDBJ databases">
        <title>Genome Sequence of Lecanicillium saksenae.</title>
        <authorList>
            <person name="Buettner E."/>
        </authorList>
    </citation>
    <scope>NUCLEOTIDE SEQUENCE</scope>
    <source>
        <strain evidence="1">VT-O1</strain>
    </source>
</reference>
<protein>
    <submittedName>
        <fullName evidence="1">Uncharacterized protein</fullName>
    </submittedName>
</protein>
<evidence type="ECO:0000313" key="1">
    <source>
        <dbReference type="EMBL" id="KAJ3498626.1"/>
    </source>
</evidence>
<name>A0ACC1R962_9HYPO</name>
<organism evidence="1 2">
    <name type="scientific">Lecanicillium saksenae</name>
    <dbReference type="NCBI Taxonomy" id="468837"/>
    <lineage>
        <taxon>Eukaryota</taxon>
        <taxon>Fungi</taxon>
        <taxon>Dikarya</taxon>
        <taxon>Ascomycota</taxon>
        <taxon>Pezizomycotina</taxon>
        <taxon>Sordariomycetes</taxon>
        <taxon>Hypocreomycetidae</taxon>
        <taxon>Hypocreales</taxon>
        <taxon>Cordycipitaceae</taxon>
        <taxon>Lecanicillium</taxon>
    </lineage>
</organism>
<evidence type="ECO:0000313" key="2">
    <source>
        <dbReference type="Proteomes" id="UP001148737"/>
    </source>
</evidence>
<dbReference type="EMBL" id="JANAKD010000041">
    <property type="protein sequence ID" value="KAJ3498626.1"/>
    <property type="molecule type" value="Genomic_DNA"/>
</dbReference>
<sequence length="383" mass="42125">MESFEAKLKEATTQEPLGLLGAIGLVVNKHGDVLYHHAAGKQRLDSAESLNLNSTVMLGSAGKFITHIAALQLVQRGAIDLDSPVWPHLPELEALPVLQGNGDTTTATAPITLRSLLLHTSGLSDPDSSLLKTFPEAVQKVEDAVVGAHPIVQHFSMPLAFEPGLGFAYGASIHWTQLLVTRLAGDQSFVQHIQENIFKPLDMEQSTYAPRDRNDIWENRLQTVERCDGRFVEADDASQGLYCSILDMGKILSDLISERPKLLELKYRNLLFEGSLSGASLADLRNDAENYAFCMGKHPRGEPPINWTMAGLKAEAELPLSKLPQGTVVWEGMPNVMWTMNKERGLASFFATQLLPIGDEKANDAAVEFMKCAWSTLYECDKQ</sequence>
<comment type="caution">
    <text evidence="1">The sequence shown here is derived from an EMBL/GenBank/DDBJ whole genome shotgun (WGS) entry which is preliminary data.</text>
</comment>
<accession>A0ACC1R962</accession>
<gene>
    <name evidence="1" type="ORF">NLG97_g971</name>
</gene>
<proteinExistence type="predicted"/>
<dbReference type="Proteomes" id="UP001148737">
    <property type="component" value="Unassembled WGS sequence"/>
</dbReference>